<dbReference type="InterPro" id="IPR000400">
    <property type="entry name" value="Glyco_hydro_46"/>
</dbReference>
<evidence type="ECO:0000313" key="2">
    <source>
        <dbReference type="EMBL" id="KAJ1721314.1"/>
    </source>
</evidence>
<feature type="signal peptide" evidence="1">
    <location>
        <begin position="1"/>
        <end position="22"/>
    </location>
</feature>
<dbReference type="InterPro" id="IPR023099">
    <property type="entry name" value="Glyco_hydro_46_N"/>
</dbReference>
<dbReference type="GO" id="GO:0016977">
    <property type="term" value="F:chitosanase activity"/>
    <property type="evidence" value="ECO:0007669"/>
    <property type="project" value="InterPro"/>
</dbReference>
<dbReference type="GO" id="GO:0005975">
    <property type="term" value="P:carbohydrate metabolic process"/>
    <property type="evidence" value="ECO:0007669"/>
    <property type="project" value="InterPro"/>
</dbReference>
<feature type="chain" id="PRO_5040887687" description="Lysozyme-like protein" evidence="1">
    <location>
        <begin position="23"/>
        <end position="325"/>
    </location>
</feature>
<accession>A0A9W8CQ38</accession>
<keyword evidence="1" id="KW-0732">Signal</keyword>
<comment type="caution">
    <text evidence="2">The sequence shown here is derived from an EMBL/GenBank/DDBJ whole genome shotgun (WGS) entry which is preliminary data.</text>
</comment>
<organism evidence="2 3">
    <name type="scientific">Coemansia erecta</name>
    <dbReference type="NCBI Taxonomy" id="147472"/>
    <lineage>
        <taxon>Eukaryota</taxon>
        <taxon>Fungi</taxon>
        <taxon>Fungi incertae sedis</taxon>
        <taxon>Zoopagomycota</taxon>
        <taxon>Kickxellomycotina</taxon>
        <taxon>Kickxellomycetes</taxon>
        <taxon>Kickxellales</taxon>
        <taxon>Kickxellaceae</taxon>
        <taxon>Coemansia</taxon>
    </lineage>
</organism>
<sequence length="325" mass="34840">MFKFTSSVFVASAFLFSNFAQAGLSDCPKNLAFQLTNVFQIGTIKFQYGNCEVDDDGHGYAAGIANFCTGTGDAWEVIQEYHNYTGGNDVFTQYDKVLAQRAEDESGSTSGLSGYCDAWQSAVTSQKFWSAQGAIFDKLYFTPSQTFADNLGLKLSVSQAALYDTAISRGASNSTGSLGGIIKSTNAAFTANTSGDSNSTLKINGYSVDEIKWLSKFLTIRAKYEDDGAKSVNVLSFQYIISKKEYVWTHDIQVLNNEGKPGNLTCDNSYLPYPDQKINSLATCGDGCEGIDGYSSSHSSASTKSSGLFALSAAALGVFAASILF</sequence>
<evidence type="ECO:0000313" key="3">
    <source>
        <dbReference type="Proteomes" id="UP001149813"/>
    </source>
</evidence>
<dbReference type="Pfam" id="PF01374">
    <property type="entry name" value="Glyco_hydro_46"/>
    <property type="match status" value="1"/>
</dbReference>
<evidence type="ECO:0000256" key="1">
    <source>
        <dbReference type="SAM" id="SignalP"/>
    </source>
</evidence>
<protein>
    <recommendedName>
        <fullName evidence="4">Lysozyme-like protein</fullName>
    </recommendedName>
</protein>
<dbReference type="OrthoDB" id="76114at2759"/>
<dbReference type="EMBL" id="JANBOJ010000180">
    <property type="protein sequence ID" value="KAJ1721314.1"/>
    <property type="molecule type" value="Genomic_DNA"/>
</dbReference>
<dbReference type="AlphaFoldDB" id="A0A9W8CQ38"/>
<dbReference type="SUPFAM" id="SSF53955">
    <property type="entry name" value="Lysozyme-like"/>
    <property type="match status" value="1"/>
</dbReference>
<reference evidence="2" key="1">
    <citation type="submission" date="2022-07" db="EMBL/GenBank/DDBJ databases">
        <title>Phylogenomic reconstructions and comparative analyses of Kickxellomycotina fungi.</title>
        <authorList>
            <person name="Reynolds N.K."/>
            <person name="Stajich J.E."/>
            <person name="Barry K."/>
            <person name="Grigoriev I.V."/>
            <person name="Crous P."/>
            <person name="Smith M.E."/>
        </authorList>
    </citation>
    <scope>NUCLEOTIDE SEQUENCE</scope>
    <source>
        <strain evidence="2">NBRC 32514</strain>
    </source>
</reference>
<dbReference type="Gene3D" id="3.30.386.10">
    <property type="entry name" value="Chitosanase, subunit A, domain 2"/>
    <property type="match status" value="1"/>
</dbReference>
<keyword evidence="3" id="KW-1185">Reference proteome</keyword>
<gene>
    <name evidence="2" type="ORF">LPJ53_004138</name>
</gene>
<name>A0A9W8CQ38_9FUNG</name>
<dbReference type="GO" id="GO:0005576">
    <property type="term" value="C:extracellular region"/>
    <property type="evidence" value="ECO:0007669"/>
    <property type="project" value="InterPro"/>
</dbReference>
<dbReference type="Proteomes" id="UP001149813">
    <property type="component" value="Unassembled WGS sequence"/>
</dbReference>
<dbReference type="Gene3D" id="1.20.141.10">
    <property type="entry name" value="Chitosanase, subunit A, domain 1"/>
    <property type="match status" value="1"/>
</dbReference>
<dbReference type="InterPro" id="IPR023346">
    <property type="entry name" value="Lysozyme-like_dom_sf"/>
</dbReference>
<evidence type="ECO:0008006" key="4">
    <source>
        <dbReference type="Google" id="ProtNLM"/>
    </source>
</evidence>
<proteinExistence type="predicted"/>